<evidence type="ECO:0000313" key="2">
    <source>
        <dbReference type="EMBL" id="MFF5289007.1"/>
    </source>
</evidence>
<reference evidence="2 3" key="1">
    <citation type="submission" date="2024-10" db="EMBL/GenBank/DDBJ databases">
        <title>The Natural Products Discovery Center: Release of the First 8490 Sequenced Strains for Exploring Actinobacteria Biosynthetic Diversity.</title>
        <authorList>
            <person name="Kalkreuter E."/>
            <person name="Kautsar S.A."/>
            <person name="Yang D."/>
            <person name="Bader C.D."/>
            <person name="Teijaro C.N."/>
            <person name="Fluegel L."/>
            <person name="Davis C.M."/>
            <person name="Simpson J.R."/>
            <person name="Lauterbach L."/>
            <person name="Steele A.D."/>
            <person name="Gui C."/>
            <person name="Meng S."/>
            <person name="Li G."/>
            <person name="Viehrig K."/>
            <person name="Ye F."/>
            <person name="Su P."/>
            <person name="Kiefer A.F."/>
            <person name="Nichols A."/>
            <person name="Cepeda A.J."/>
            <person name="Yan W."/>
            <person name="Fan B."/>
            <person name="Jiang Y."/>
            <person name="Adhikari A."/>
            <person name="Zheng C.-J."/>
            <person name="Schuster L."/>
            <person name="Cowan T.M."/>
            <person name="Smanski M.J."/>
            <person name="Chevrette M.G."/>
            <person name="De Carvalho L.P.S."/>
            <person name="Shen B."/>
        </authorList>
    </citation>
    <scope>NUCLEOTIDE SEQUENCE [LARGE SCALE GENOMIC DNA]</scope>
    <source>
        <strain evidence="2 3">NPDC000087</strain>
    </source>
</reference>
<dbReference type="EMBL" id="JBIAZU010000001">
    <property type="protein sequence ID" value="MFF5289007.1"/>
    <property type="molecule type" value="Genomic_DNA"/>
</dbReference>
<evidence type="ECO:0000256" key="1">
    <source>
        <dbReference type="SAM" id="MobiDB-lite"/>
    </source>
</evidence>
<name>A0ABW6WAL8_9ACTN</name>
<protein>
    <submittedName>
        <fullName evidence="2">Phage late control D family protein</fullName>
    </submittedName>
</protein>
<gene>
    <name evidence="2" type="ORF">ACFY35_06195</name>
</gene>
<keyword evidence="3" id="KW-1185">Reference proteome</keyword>
<accession>A0ABW6WAL8</accession>
<proteinExistence type="predicted"/>
<dbReference type="RefSeq" id="WP_020509354.1">
    <property type="nucleotide sequence ID" value="NZ_JBIAZU010000001.1"/>
</dbReference>
<dbReference type="Proteomes" id="UP001602245">
    <property type="component" value="Unassembled WGS sequence"/>
</dbReference>
<feature type="compositionally biased region" description="Gly residues" evidence="1">
    <location>
        <begin position="397"/>
        <end position="409"/>
    </location>
</feature>
<feature type="region of interest" description="Disordered" evidence="1">
    <location>
        <begin position="389"/>
        <end position="409"/>
    </location>
</feature>
<organism evidence="2 3">
    <name type="scientific">Paractinoplanes globisporus</name>
    <dbReference type="NCBI Taxonomy" id="113565"/>
    <lineage>
        <taxon>Bacteria</taxon>
        <taxon>Bacillati</taxon>
        <taxon>Actinomycetota</taxon>
        <taxon>Actinomycetes</taxon>
        <taxon>Micromonosporales</taxon>
        <taxon>Micromonosporaceae</taxon>
        <taxon>Paractinoplanes</taxon>
    </lineage>
</organism>
<comment type="caution">
    <text evidence="2">The sequence shown here is derived from an EMBL/GenBank/DDBJ whole genome shotgun (WGS) entry which is preliminary data.</text>
</comment>
<evidence type="ECO:0000313" key="3">
    <source>
        <dbReference type="Proteomes" id="UP001602245"/>
    </source>
</evidence>
<sequence length="409" mass="45124">MTAPAVPIPLYQTRQPFYVPAFEVKVAGAPMPRSVVRDVIEVTYDDSVDKVDGFTLQVNNWDATKRNAPYFGPSATHPEVFEPGAEVQLLMGYRGAADDLRTMVTGQLTSVDVELTETAAPRITVRGLNQLDRFRRKQYTWAWPESGTGTIRDSDLAVALAGPPDEGSGRPGLGPHVRVRTDRAAALKETGHDYVFMNNMYPVVFLMERARRLGYTLVYEGLDTVTGDHQLYFGPSDRLRDQVYLLEWGMSLVSLKAAFSMGRQVKKVTVLGWDRKAKKSISESATLDADCADLNPDLHRFAAVADREEVVAGEPIYTTGEAKQRAVNVLRDLNRQMVTVTGVTVGLPDLRAGRVVYLSKVDPRIDGRYFVTTTTHVLNDMGYRTTFTARREDDGRGASGGRGATGGAR</sequence>